<dbReference type="CDD" id="cd06583">
    <property type="entry name" value="PGRP"/>
    <property type="match status" value="1"/>
</dbReference>
<dbReference type="GO" id="GO:0008745">
    <property type="term" value="F:N-acetylmuramoyl-L-alanine amidase activity"/>
    <property type="evidence" value="ECO:0007669"/>
    <property type="project" value="InterPro"/>
</dbReference>
<dbReference type="Pfam" id="PF01510">
    <property type="entry name" value="Amidase_2"/>
    <property type="match status" value="1"/>
</dbReference>
<evidence type="ECO:0000313" key="5">
    <source>
        <dbReference type="EMBL" id="TLP59757.1"/>
    </source>
</evidence>
<gene>
    <name evidence="5" type="ORF">FED44_15915</name>
</gene>
<dbReference type="InterPro" id="IPR006311">
    <property type="entry name" value="TAT_signal"/>
</dbReference>
<feature type="domain" description="Peptidoglycan recognition protein family" evidence="4">
    <location>
        <begin position="42"/>
        <end position="196"/>
    </location>
</feature>
<sequence length="275" mass="29665">MPAISRRAFLSSAYLSVALLSAQGGITSLAGPALAARGPRRPRVYTRSEWRADPPASKADVLDRGPDRLVVHHTATANTGAADLEAAFRLSRAIQRYHMRRNGWEDIGEQFTVSRGGYVMEGRNRSLPAVEAGRHVLGAQAADHNDHTLGVETEGTYTSCLPPARQLAALTSLLAWLCDAYELDPRVAIVGHRDLNRTACPGDRLYAYLPQLRADVARRLGGRAPRRLAAAPPWPALPDGSPDGHGESVALVGDLPFEHGPAVGPHDLTRHPRVL</sequence>
<evidence type="ECO:0000259" key="4">
    <source>
        <dbReference type="SMART" id="SM00701"/>
    </source>
</evidence>
<feature type="region of interest" description="Disordered" evidence="2">
    <location>
        <begin position="228"/>
        <end position="251"/>
    </location>
</feature>
<evidence type="ECO:0000313" key="6">
    <source>
        <dbReference type="Proteomes" id="UP000309033"/>
    </source>
</evidence>
<dbReference type="SMART" id="SM00644">
    <property type="entry name" value="Ami_2"/>
    <property type="match status" value="1"/>
</dbReference>
<dbReference type="GO" id="GO:0008270">
    <property type="term" value="F:zinc ion binding"/>
    <property type="evidence" value="ECO:0007669"/>
    <property type="project" value="InterPro"/>
</dbReference>
<dbReference type="AlphaFoldDB" id="A0A5R8Z3P4"/>
<evidence type="ECO:0000256" key="2">
    <source>
        <dbReference type="SAM" id="MobiDB-lite"/>
    </source>
</evidence>
<dbReference type="SUPFAM" id="SSF55846">
    <property type="entry name" value="N-acetylmuramoyl-L-alanine amidase-like"/>
    <property type="match status" value="1"/>
</dbReference>
<dbReference type="InterPro" id="IPR006619">
    <property type="entry name" value="PGRP_domain_met/bac"/>
</dbReference>
<feature type="region of interest" description="Disordered" evidence="2">
    <location>
        <begin position="37"/>
        <end position="59"/>
    </location>
</feature>
<comment type="similarity">
    <text evidence="1">Belongs to the N-acetylmuramoyl-L-alanine amidase 2 family.</text>
</comment>
<dbReference type="Proteomes" id="UP000309033">
    <property type="component" value="Unassembled WGS sequence"/>
</dbReference>
<dbReference type="SMART" id="SM00701">
    <property type="entry name" value="PGRP"/>
    <property type="match status" value="1"/>
</dbReference>
<dbReference type="InterPro" id="IPR036505">
    <property type="entry name" value="Amidase/PGRP_sf"/>
</dbReference>
<keyword evidence="6" id="KW-1185">Reference proteome</keyword>
<dbReference type="Gene3D" id="3.40.80.10">
    <property type="entry name" value="Peptidoglycan recognition protein-like"/>
    <property type="match status" value="1"/>
</dbReference>
<dbReference type="PROSITE" id="PS51318">
    <property type="entry name" value="TAT"/>
    <property type="match status" value="1"/>
</dbReference>
<dbReference type="InterPro" id="IPR015510">
    <property type="entry name" value="PGRP"/>
</dbReference>
<accession>A0A5R8Z3P4</accession>
<dbReference type="OrthoDB" id="514320at2"/>
<proteinExistence type="inferred from homology"/>
<dbReference type="PANTHER" id="PTHR11022:SF41">
    <property type="entry name" value="PEPTIDOGLYCAN-RECOGNITION PROTEIN LC-RELATED"/>
    <property type="match status" value="1"/>
</dbReference>
<feature type="domain" description="N-acetylmuramoyl-L-alanine amidase" evidence="3">
    <location>
        <begin position="56"/>
        <end position="202"/>
    </location>
</feature>
<evidence type="ECO:0000256" key="1">
    <source>
        <dbReference type="ARBA" id="ARBA00007553"/>
    </source>
</evidence>
<protein>
    <submittedName>
        <fullName evidence="5">N-acetylmuramoyl-L-alanine amidase</fullName>
    </submittedName>
</protein>
<organism evidence="5 6">
    <name type="scientific">Microbispora triticiradicis</name>
    <dbReference type="NCBI Taxonomy" id="2200763"/>
    <lineage>
        <taxon>Bacteria</taxon>
        <taxon>Bacillati</taxon>
        <taxon>Actinomycetota</taxon>
        <taxon>Actinomycetes</taxon>
        <taxon>Streptosporangiales</taxon>
        <taxon>Streptosporangiaceae</taxon>
        <taxon>Microbispora</taxon>
    </lineage>
</organism>
<evidence type="ECO:0000259" key="3">
    <source>
        <dbReference type="SMART" id="SM00644"/>
    </source>
</evidence>
<dbReference type="PANTHER" id="PTHR11022">
    <property type="entry name" value="PEPTIDOGLYCAN RECOGNITION PROTEIN"/>
    <property type="match status" value="1"/>
</dbReference>
<name>A0A5R8Z3P4_9ACTN</name>
<dbReference type="GO" id="GO:0009253">
    <property type="term" value="P:peptidoglycan catabolic process"/>
    <property type="evidence" value="ECO:0007669"/>
    <property type="project" value="InterPro"/>
</dbReference>
<dbReference type="InterPro" id="IPR002502">
    <property type="entry name" value="Amidase_domain"/>
</dbReference>
<comment type="caution">
    <text evidence="5">The sequence shown here is derived from an EMBL/GenBank/DDBJ whole genome shotgun (WGS) entry which is preliminary data.</text>
</comment>
<reference evidence="5" key="1">
    <citation type="submission" date="2019-05" db="EMBL/GenBank/DDBJ databases">
        <title>Isolation, diversity and antifungal activity of Actinobacteria from wheat.</title>
        <authorList>
            <person name="Yu B."/>
        </authorList>
    </citation>
    <scope>NUCLEOTIDE SEQUENCE [LARGE SCALE GENOMIC DNA]</scope>
    <source>
        <strain evidence="5">NEAU-HEGS1-5</strain>
    </source>
</reference>
<dbReference type="EMBL" id="VANP01000005">
    <property type="protein sequence ID" value="TLP59757.1"/>
    <property type="molecule type" value="Genomic_DNA"/>
</dbReference>